<dbReference type="OrthoDB" id="8685340at2"/>
<keyword evidence="3" id="KW-1185">Reference proteome</keyword>
<evidence type="ECO:0000313" key="3">
    <source>
        <dbReference type="Proteomes" id="UP000277294"/>
    </source>
</evidence>
<dbReference type="RefSeq" id="WP_124080232.1">
    <property type="nucleotide sequence ID" value="NZ_UWPJ01000023.1"/>
</dbReference>
<evidence type="ECO:0008006" key="4">
    <source>
        <dbReference type="Google" id="ProtNLM"/>
    </source>
</evidence>
<reference evidence="2 3" key="1">
    <citation type="submission" date="2018-10" db="EMBL/GenBank/DDBJ databases">
        <authorList>
            <person name="Criscuolo A."/>
        </authorList>
    </citation>
    <scope>NUCLEOTIDE SEQUENCE [LARGE SCALE GENOMIC DNA]</scope>
    <source>
        <strain evidence="2">DnA1</strain>
    </source>
</reference>
<organism evidence="2 3">
    <name type="scientific">Pigmentiphaga humi</name>
    <dbReference type="NCBI Taxonomy" id="2478468"/>
    <lineage>
        <taxon>Bacteria</taxon>
        <taxon>Pseudomonadati</taxon>
        <taxon>Pseudomonadota</taxon>
        <taxon>Betaproteobacteria</taxon>
        <taxon>Burkholderiales</taxon>
        <taxon>Alcaligenaceae</taxon>
        <taxon>Pigmentiphaga</taxon>
    </lineage>
</organism>
<sequence>MKKLVLALGLAGCCTSAFAQPQSAPTREEATQALQNAMQREIQTMNDRQGFDGPAATGVAKSLQVRSLDNCQATGGQGVVCDVTTSADVRGSRREGVNRYEFYQQAGRWEARLPAS</sequence>
<name>A0A3P4B393_9BURK</name>
<feature type="signal peptide" evidence="1">
    <location>
        <begin position="1"/>
        <end position="19"/>
    </location>
</feature>
<evidence type="ECO:0000313" key="2">
    <source>
        <dbReference type="EMBL" id="VCU70764.1"/>
    </source>
</evidence>
<accession>A0A3P4B393</accession>
<feature type="chain" id="PRO_5018151412" description="Surface antigen domain-containing protein" evidence="1">
    <location>
        <begin position="20"/>
        <end position="116"/>
    </location>
</feature>
<keyword evidence="1" id="KW-0732">Signal</keyword>
<protein>
    <recommendedName>
        <fullName evidence="4">Surface antigen domain-containing protein</fullName>
    </recommendedName>
</protein>
<gene>
    <name evidence="2" type="ORF">PIGHUM_02840</name>
</gene>
<proteinExistence type="predicted"/>
<dbReference type="AlphaFoldDB" id="A0A3P4B393"/>
<dbReference type="EMBL" id="UWPJ01000023">
    <property type="protein sequence ID" value="VCU70764.1"/>
    <property type="molecule type" value="Genomic_DNA"/>
</dbReference>
<dbReference type="Proteomes" id="UP000277294">
    <property type="component" value="Unassembled WGS sequence"/>
</dbReference>
<evidence type="ECO:0000256" key="1">
    <source>
        <dbReference type="SAM" id="SignalP"/>
    </source>
</evidence>